<protein>
    <recommendedName>
        <fullName evidence="1">Putative zinc-finger domain-containing protein</fullName>
    </recommendedName>
</protein>
<reference evidence="3" key="1">
    <citation type="journal article" date="2024" name="Int. J. Syst. Evol. Microbiol.">
        <title>Methylomarinovum tepidoasis sp. nov., a moderately thermophilic methanotroph of the family Methylothermaceae isolated from a deep-sea hydrothermal field.</title>
        <authorList>
            <person name="Hirayama H."/>
            <person name="Takaki Y."/>
            <person name="Abe M."/>
            <person name="Miyazaki M."/>
            <person name="Uematsu K."/>
            <person name="Matsui Y."/>
            <person name="Takai K."/>
        </authorList>
    </citation>
    <scope>NUCLEOTIDE SEQUENCE [LARGE SCALE GENOMIC DNA]</scope>
    <source>
        <strain evidence="3">IT-9</strain>
    </source>
</reference>
<keyword evidence="3" id="KW-1185">Reference proteome</keyword>
<dbReference type="KEGG" id="mcau:MIT9_P1508"/>
<dbReference type="InterPro" id="IPR027383">
    <property type="entry name" value="Znf_put"/>
</dbReference>
<evidence type="ECO:0000259" key="1">
    <source>
        <dbReference type="Pfam" id="PF13490"/>
    </source>
</evidence>
<dbReference type="AlphaFoldDB" id="A0AAU9BTI5"/>
<dbReference type="Pfam" id="PF13490">
    <property type="entry name" value="zf-HC2"/>
    <property type="match status" value="1"/>
</dbReference>
<organism evidence="2 3">
    <name type="scientific">Methylomarinovum caldicuralii</name>
    <dbReference type="NCBI Taxonomy" id="438856"/>
    <lineage>
        <taxon>Bacteria</taxon>
        <taxon>Pseudomonadati</taxon>
        <taxon>Pseudomonadota</taxon>
        <taxon>Gammaproteobacteria</taxon>
        <taxon>Methylococcales</taxon>
        <taxon>Methylothermaceae</taxon>
        <taxon>Methylomarinovum</taxon>
    </lineage>
</organism>
<name>A0AAU9BTI5_9GAMM</name>
<evidence type="ECO:0000313" key="3">
    <source>
        <dbReference type="Proteomes" id="UP001321825"/>
    </source>
</evidence>
<accession>A0AAU9BTI5</accession>
<evidence type="ECO:0000313" key="2">
    <source>
        <dbReference type="EMBL" id="BCX81926.1"/>
    </source>
</evidence>
<dbReference type="Proteomes" id="UP001321825">
    <property type="component" value="Chromosome"/>
</dbReference>
<dbReference type="EMBL" id="AP024714">
    <property type="protein sequence ID" value="BCX81926.1"/>
    <property type="molecule type" value="Genomic_DNA"/>
</dbReference>
<feature type="domain" description="Putative zinc-finger" evidence="1">
    <location>
        <begin position="4"/>
        <end position="38"/>
    </location>
</feature>
<gene>
    <name evidence="2" type="ORF">MIT9_P1508</name>
</gene>
<sequence>MLNCEQAARLASEGLDRPLTLKERLALRFHTLMCRGCRRYRRHLEILRRISRAYVKEDERQA</sequence>
<proteinExistence type="predicted"/>
<dbReference type="RefSeq" id="WP_317704347.1">
    <property type="nucleotide sequence ID" value="NZ_AP024714.1"/>
</dbReference>